<dbReference type="AlphaFoldDB" id="A0A091D6G5"/>
<evidence type="ECO:0000313" key="2">
    <source>
        <dbReference type="EMBL" id="KFO25845.1"/>
    </source>
</evidence>
<proteinExistence type="predicted"/>
<name>A0A091D6G5_FUKDA</name>
<feature type="compositionally biased region" description="Basic and acidic residues" evidence="1">
    <location>
        <begin position="21"/>
        <end position="38"/>
    </location>
</feature>
<evidence type="ECO:0000313" key="3">
    <source>
        <dbReference type="Proteomes" id="UP000028990"/>
    </source>
</evidence>
<accession>A0A091D6G5</accession>
<sequence>MRVRITGLSTTGRARHELTRVWEGSERSEKWQPEDPRGSRPRGFLLRPKYLQMVCECGGAEGRVKAGEGFNLNDGSHRLAA</sequence>
<evidence type="ECO:0000256" key="1">
    <source>
        <dbReference type="SAM" id="MobiDB-lite"/>
    </source>
</evidence>
<feature type="region of interest" description="Disordered" evidence="1">
    <location>
        <begin position="21"/>
        <end position="43"/>
    </location>
</feature>
<organism evidence="2 3">
    <name type="scientific">Fukomys damarensis</name>
    <name type="common">Damaraland mole rat</name>
    <name type="synonym">Cryptomys damarensis</name>
    <dbReference type="NCBI Taxonomy" id="885580"/>
    <lineage>
        <taxon>Eukaryota</taxon>
        <taxon>Metazoa</taxon>
        <taxon>Chordata</taxon>
        <taxon>Craniata</taxon>
        <taxon>Vertebrata</taxon>
        <taxon>Euteleostomi</taxon>
        <taxon>Mammalia</taxon>
        <taxon>Eutheria</taxon>
        <taxon>Euarchontoglires</taxon>
        <taxon>Glires</taxon>
        <taxon>Rodentia</taxon>
        <taxon>Hystricomorpha</taxon>
        <taxon>Bathyergidae</taxon>
        <taxon>Fukomys</taxon>
    </lineage>
</organism>
<protein>
    <submittedName>
        <fullName evidence="2">Uncharacterized protein</fullName>
    </submittedName>
</protein>
<gene>
    <name evidence="2" type="ORF">H920_12763</name>
</gene>
<reference evidence="2 3" key="1">
    <citation type="submission" date="2013-11" db="EMBL/GenBank/DDBJ databases">
        <title>The Damaraland mole rat (Fukomys damarensis) genome and evolution of African mole rats.</title>
        <authorList>
            <person name="Gladyshev V.N."/>
            <person name="Fang X."/>
        </authorList>
    </citation>
    <scope>NUCLEOTIDE SEQUENCE [LARGE SCALE GENOMIC DNA]</scope>
    <source>
        <tissue evidence="2">Liver</tissue>
    </source>
</reference>
<dbReference type="EMBL" id="KN123330">
    <property type="protein sequence ID" value="KFO25845.1"/>
    <property type="molecule type" value="Genomic_DNA"/>
</dbReference>
<dbReference type="Proteomes" id="UP000028990">
    <property type="component" value="Unassembled WGS sequence"/>
</dbReference>
<keyword evidence="3" id="KW-1185">Reference proteome</keyword>